<dbReference type="Gene3D" id="3.40.50.300">
    <property type="entry name" value="P-loop containing nucleotide triphosphate hydrolases"/>
    <property type="match status" value="2"/>
</dbReference>
<evidence type="ECO:0000256" key="8">
    <source>
        <dbReference type="ARBA" id="ARBA00022967"/>
    </source>
</evidence>
<dbReference type="PANTHER" id="PTHR43790">
    <property type="entry name" value="CARBOHYDRATE TRANSPORT ATP-BINDING PROTEIN MG119-RELATED"/>
    <property type="match status" value="1"/>
</dbReference>
<feature type="domain" description="ABC transporter" evidence="11">
    <location>
        <begin position="257"/>
        <end position="499"/>
    </location>
</feature>
<evidence type="ECO:0000259" key="11">
    <source>
        <dbReference type="PROSITE" id="PS50893"/>
    </source>
</evidence>
<keyword evidence="4" id="KW-0762">Sugar transport</keyword>
<evidence type="ECO:0000256" key="3">
    <source>
        <dbReference type="ARBA" id="ARBA00022475"/>
    </source>
</evidence>
<dbReference type="KEGG" id="agv:OJF2_56390"/>
<evidence type="ECO:0000313" key="13">
    <source>
        <dbReference type="Proteomes" id="UP000324233"/>
    </source>
</evidence>
<evidence type="ECO:0000256" key="4">
    <source>
        <dbReference type="ARBA" id="ARBA00022597"/>
    </source>
</evidence>
<dbReference type="FunFam" id="3.40.50.300:FF:000127">
    <property type="entry name" value="Ribose import ATP-binding protein RbsA"/>
    <property type="match status" value="1"/>
</dbReference>
<keyword evidence="13" id="KW-1185">Reference proteome</keyword>
<dbReference type="InterPro" id="IPR050107">
    <property type="entry name" value="ABC_carbohydrate_import_ATPase"/>
</dbReference>
<keyword evidence="8" id="KW-1278">Translocase</keyword>
<dbReference type="Pfam" id="PF00005">
    <property type="entry name" value="ABC_tran"/>
    <property type="match status" value="2"/>
</dbReference>
<dbReference type="GO" id="GO:0005886">
    <property type="term" value="C:plasma membrane"/>
    <property type="evidence" value="ECO:0007669"/>
    <property type="project" value="UniProtKB-SubCell"/>
</dbReference>
<dbReference type="EC" id="3.6.3.17" evidence="12"/>
<reference evidence="12 13" key="1">
    <citation type="submission" date="2019-08" db="EMBL/GenBank/DDBJ databases">
        <title>Deep-cultivation of Planctomycetes and their phenomic and genomic characterization uncovers novel biology.</title>
        <authorList>
            <person name="Wiegand S."/>
            <person name="Jogler M."/>
            <person name="Boedeker C."/>
            <person name="Pinto D."/>
            <person name="Vollmers J."/>
            <person name="Rivas-Marin E."/>
            <person name="Kohn T."/>
            <person name="Peeters S.H."/>
            <person name="Heuer A."/>
            <person name="Rast P."/>
            <person name="Oberbeckmann S."/>
            <person name="Bunk B."/>
            <person name="Jeske O."/>
            <person name="Meyerdierks A."/>
            <person name="Storesund J.E."/>
            <person name="Kallscheuer N."/>
            <person name="Luecker S."/>
            <person name="Lage O.M."/>
            <person name="Pohl T."/>
            <person name="Merkel B.J."/>
            <person name="Hornburger P."/>
            <person name="Mueller R.-W."/>
            <person name="Bruemmer F."/>
            <person name="Labrenz M."/>
            <person name="Spormann A.M."/>
            <person name="Op den Camp H."/>
            <person name="Overmann J."/>
            <person name="Amann R."/>
            <person name="Jetten M.S.M."/>
            <person name="Mascher T."/>
            <person name="Medema M.H."/>
            <person name="Devos D.P."/>
            <person name="Kaster A.-K."/>
            <person name="Ovreas L."/>
            <person name="Rohde M."/>
            <person name="Galperin M.Y."/>
            <person name="Jogler C."/>
        </authorList>
    </citation>
    <scope>NUCLEOTIDE SEQUENCE [LARGE SCALE GENOMIC DNA]</scope>
    <source>
        <strain evidence="12 13">OJF2</strain>
    </source>
</reference>
<evidence type="ECO:0000256" key="7">
    <source>
        <dbReference type="ARBA" id="ARBA00022840"/>
    </source>
</evidence>
<dbReference type="PANTHER" id="PTHR43790:SF9">
    <property type="entry name" value="GALACTOFURANOSE TRANSPORTER ATP-BINDING PROTEIN YTFR"/>
    <property type="match status" value="1"/>
</dbReference>
<keyword evidence="12" id="KW-0378">Hydrolase</keyword>
<dbReference type="CDD" id="cd03215">
    <property type="entry name" value="ABC_Carb_Monos_II"/>
    <property type="match status" value="1"/>
</dbReference>
<evidence type="ECO:0000256" key="5">
    <source>
        <dbReference type="ARBA" id="ARBA00022737"/>
    </source>
</evidence>
<feature type="domain" description="ABC transporter" evidence="11">
    <location>
        <begin position="11"/>
        <end position="246"/>
    </location>
</feature>
<evidence type="ECO:0000256" key="1">
    <source>
        <dbReference type="ARBA" id="ARBA00004202"/>
    </source>
</evidence>
<evidence type="ECO:0000256" key="2">
    <source>
        <dbReference type="ARBA" id="ARBA00022448"/>
    </source>
</evidence>
<keyword evidence="7 12" id="KW-0067">ATP-binding</keyword>
<organism evidence="12 13">
    <name type="scientific">Aquisphaera giovannonii</name>
    <dbReference type="NCBI Taxonomy" id="406548"/>
    <lineage>
        <taxon>Bacteria</taxon>
        <taxon>Pseudomonadati</taxon>
        <taxon>Planctomycetota</taxon>
        <taxon>Planctomycetia</taxon>
        <taxon>Isosphaerales</taxon>
        <taxon>Isosphaeraceae</taxon>
        <taxon>Aquisphaera</taxon>
    </lineage>
</organism>
<keyword evidence="2" id="KW-0813">Transport</keyword>
<dbReference type="GO" id="GO:0016887">
    <property type="term" value="F:ATP hydrolysis activity"/>
    <property type="evidence" value="ECO:0007669"/>
    <property type="project" value="InterPro"/>
</dbReference>
<comment type="subcellular location">
    <subcellularLocation>
        <location evidence="1">Cell membrane</location>
        <topology evidence="1">Peripheral membrane protein</topology>
    </subcellularLocation>
</comment>
<gene>
    <name evidence="12" type="primary">rbsA</name>
    <name evidence="12" type="ORF">OJF2_56390</name>
</gene>
<dbReference type="SUPFAM" id="SSF52540">
    <property type="entry name" value="P-loop containing nucleoside triphosphate hydrolases"/>
    <property type="match status" value="2"/>
</dbReference>
<sequence>MPAQPVQPVRVRLGNVSKRFHAVAALRGVDLSLVGGEIHALCGENGAGKSTLISILGGMTRPDAGVIEIDDAEARFRAPADALAAGIAVIYQELSLVEPFTVAENLALGQEVRRGFRIDRRAIRARAAALLQELKFDLDPDAEVAGLSVGRRQQVEIARALGRRARILILDEPTAALSRAEAGRLFEILHGLRERGLAIVYVSHHLDEVFALADRITVLRDGSRVGTWKAAELTLPDVVSHMVGEAVDVRPTSTRTISAEAPLKVVAASGRSFRDVDLELHRGEVIGLTGLAGSGYDDLTAALFGVVPFSSGEVFWKGRPFCPRHPRQARAEGVAYVPPDRRRQGLLPSRSIMENLTLAAVETLARFGWLLPGRRGELAAAWCRRFDVAAARLSQGVLTLSGGNQQKVLLARWAAIRPSLFLLNEPTRGIDVKTREAIHRWIDELADGGCCVLLASSDAQEIVRLADRCLVFRAGRVIDDLDRDSLREQTLIAAMMGESRGSTVPPPRPTPAETRNDR</sequence>
<evidence type="ECO:0000256" key="10">
    <source>
        <dbReference type="SAM" id="MobiDB-lite"/>
    </source>
</evidence>
<evidence type="ECO:0000313" key="12">
    <source>
        <dbReference type="EMBL" id="QEH37054.1"/>
    </source>
</evidence>
<keyword evidence="6" id="KW-0547">Nucleotide-binding</keyword>
<dbReference type="CDD" id="cd03216">
    <property type="entry name" value="ABC_Carb_Monos_I"/>
    <property type="match status" value="1"/>
</dbReference>
<dbReference type="SMART" id="SM00382">
    <property type="entry name" value="AAA"/>
    <property type="match status" value="2"/>
</dbReference>
<feature type="region of interest" description="Disordered" evidence="10">
    <location>
        <begin position="496"/>
        <end position="518"/>
    </location>
</feature>
<name>A0A5B9W9W0_9BACT</name>
<dbReference type="GO" id="GO:0005524">
    <property type="term" value="F:ATP binding"/>
    <property type="evidence" value="ECO:0007669"/>
    <property type="project" value="UniProtKB-KW"/>
</dbReference>
<proteinExistence type="predicted"/>
<dbReference type="InterPro" id="IPR027417">
    <property type="entry name" value="P-loop_NTPase"/>
</dbReference>
<keyword evidence="3" id="KW-1003">Cell membrane</keyword>
<dbReference type="OrthoDB" id="9771863at2"/>
<keyword evidence="5" id="KW-0677">Repeat</keyword>
<evidence type="ECO:0000256" key="9">
    <source>
        <dbReference type="ARBA" id="ARBA00023136"/>
    </source>
</evidence>
<dbReference type="PROSITE" id="PS50893">
    <property type="entry name" value="ABC_TRANSPORTER_2"/>
    <property type="match status" value="2"/>
</dbReference>
<dbReference type="Proteomes" id="UP000324233">
    <property type="component" value="Chromosome"/>
</dbReference>
<dbReference type="AlphaFoldDB" id="A0A5B9W9W0"/>
<dbReference type="EMBL" id="CP042997">
    <property type="protein sequence ID" value="QEH37054.1"/>
    <property type="molecule type" value="Genomic_DNA"/>
</dbReference>
<dbReference type="InterPro" id="IPR003439">
    <property type="entry name" value="ABC_transporter-like_ATP-bd"/>
</dbReference>
<dbReference type="InterPro" id="IPR017871">
    <property type="entry name" value="ABC_transporter-like_CS"/>
</dbReference>
<dbReference type="RefSeq" id="WP_148596666.1">
    <property type="nucleotide sequence ID" value="NZ_CP042997.1"/>
</dbReference>
<evidence type="ECO:0000256" key="6">
    <source>
        <dbReference type="ARBA" id="ARBA00022741"/>
    </source>
</evidence>
<protein>
    <submittedName>
        <fullName evidence="12">Ribose import ATP-binding protein RbsA</fullName>
        <ecNumber evidence="12">3.6.3.17</ecNumber>
    </submittedName>
</protein>
<dbReference type="PROSITE" id="PS00211">
    <property type="entry name" value="ABC_TRANSPORTER_1"/>
    <property type="match status" value="1"/>
</dbReference>
<keyword evidence="9" id="KW-0472">Membrane</keyword>
<dbReference type="InterPro" id="IPR003593">
    <property type="entry name" value="AAA+_ATPase"/>
</dbReference>
<accession>A0A5B9W9W0</accession>